<organism evidence="1">
    <name type="scientific">mine drainage metagenome</name>
    <dbReference type="NCBI Taxonomy" id="410659"/>
    <lineage>
        <taxon>unclassified sequences</taxon>
        <taxon>metagenomes</taxon>
        <taxon>ecological metagenomes</taxon>
    </lineage>
</organism>
<comment type="caution">
    <text evidence="1">The sequence shown here is derived from an EMBL/GenBank/DDBJ whole genome shotgun (WGS) entry which is preliminary data.</text>
</comment>
<dbReference type="EMBL" id="MLJW01000219">
    <property type="protein sequence ID" value="OIQ92943.1"/>
    <property type="molecule type" value="Genomic_DNA"/>
</dbReference>
<proteinExistence type="predicted"/>
<accession>A0A1J5RLT3</accession>
<protein>
    <submittedName>
        <fullName evidence="1">Uncharacterized protein</fullName>
    </submittedName>
</protein>
<evidence type="ECO:0000313" key="1">
    <source>
        <dbReference type="EMBL" id="OIQ92943.1"/>
    </source>
</evidence>
<name>A0A1J5RLT3_9ZZZZ</name>
<gene>
    <name evidence="1" type="ORF">GALL_251580</name>
</gene>
<reference evidence="1" key="1">
    <citation type="submission" date="2016-10" db="EMBL/GenBank/DDBJ databases">
        <title>Sequence of Gallionella enrichment culture.</title>
        <authorList>
            <person name="Poehlein A."/>
            <person name="Muehling M."/>
            <person name="Daniel R."/>
        </authorList>
    </citation>
    <scope>NUCLEOTIDE SEQUENCE</scope>
</reference>
<sequence length="29" mass="3336">MKGTVMVIRARSARQKSALLLNFLMQLKM</sequence>
<dbReference type="AlphaFoldDB" id="A0A1J5RLT3"/>